<feature type="chain" id="PRO_5019033393" evidence="1">
    <location>
        <begin position="20"/>
        <end position="31"/>
    </location>
</feature>
<protein>
    <submittedName>
        <fullName evidence="2">X polypeptide</fullName>
    </submittedName>
</protein>
<sequence>MKKWMLVICLMFINGICEAADCFDLAVGITK</sequence>
<keyword evidence="1" id="KW-0732">Signal</keyword>
<proteinExistence type="predicted"/>
<name>A0A410J365_KLEPN</name>
<keyword evidence="2" id="KW-0614">Plasmid</keyword>
<reference evidence="2" key="1">
    <citation type="submission" date="2018-09" db="EMBL/GenBank/DDBJ databases">
        <authorList>
            <person name="Zhou D."/>
        </authorList>
    </citation>
    <scope>NUCLEOTIDE SEQUENCE</scope>
    <source>
        <strain evidence="2">A1706</strain>
        <plasmid evidence="2">pA1706-NDM</plasmid>
    </source>
</reference>
<organism evidence="2">
    <name type="scientific">Klebsiella pneumoniae</name>
    <dbReference type="NCBI Taxonomy" id="573"/>
    <lineage>
        <taxon>Bacteria</taxon>
        <taxon>Pseudomonadati</taxon>
        <taxon>Pseudomonadota</taxon>
        <taxon>Gammaproteobacteria</taxon>
        <taxon>Enterobacterales</taxon>
        <taxon>Enterobacteriaceae</taxon>
        <taxon>Klebsiella/Raoultella group</taxon>
        <taxon>Klebsiella</taxon>
        <taxon>Klebsiella pneumoniae complex</taxon>
    </lineage>
</organism>
<accession>A0A410J365</accession>
<dbReference type="EMBL" id="MH917279">
    <property type="protein sequence ID" value="QAR15133.1"/>
    <property type="molecule type" value="Genomic_DNA"/>
</dbReference>
<dbReference type="AlphaFoldDB" id="A0A410J365"/>
<evidence type="ECO:0000313" key="2">
    <source>
        <dbReference type="EMBL" id="QAR15133.1"/>
    </source>
</evidence>
<evidence type="ECO:0000256" key="1">
    <source>
        <dbReference type="SAM" id="SignalP"/>
    </source>
</evidence>
<geneLocation type="plasmid" evidence="2">
    <name>pA1706-NDM</name>
</geneLocation>
<feature type="signal peptide" evidence="1">
    <location>
        <begin position="1"/>
        <end position="19"/>
    </location>
</feature>